<sequence>MHAADTPTACENCGTVLQGTYCHACGQNSHNPLRNVAHAIEDVFESFWHLDGRVFRTLRDLLVPGRVACNYLAGQRVRYIPPLRLFVVLTVLTFFVGRLVYGAPDGGVVRIGGNETPTKEEIRFDKEPGTTFEDAKTIEDVVRQRDKALEGIAEGQRAVGMLPIAAQGMQRAEAKVRADAEIRIAQLRAQGATEAPAAVNGDAGKVSTDARTSTTAAAGTAPTSPATEKRDAASTPEAAASTRDEDEDKTPDVEGGIDKFVRGMSTATLRDPTKRWHPETNPADVNWLPAFGDRLFNHKLETIANNFKRYTSEEGNFLKAFVAALPTALFLMMPVFALLLRLFYIRRRHGVLEHLVVALYSHAFLLMAMMAIFLLWGIGSSVVQPLGALFYLLMTFVIIYIPVYLLIMQKRVYGQGWPKTIVKYLLIGGAYQFLLGFAATFAALLPFLGGE</sequence>
<name>A0ABQ3C6H7_9GAMM</name>
<dbReference type="InterPro" id="IPR022134">
    <property type="entry name" value="DUF3667"/>
</dbReference>
<proteinExistence type="predicted"/>
<feature type="compositionally biased region" description="Low complexity" evidence="1">
    <location>
        <begin position="207"/>
        <end position="226"/>
    </location>
</feature>
<dbReference type="Pfam" id="PF12412">
    <property type="entry name" value="DUF3667"/>
    <property type="match status" value="1"/>
</dbReference>
<feature type="transmembrane region" description="Helical" evidence="2">
    <location>
        <begin position="355"/>
        <end position="376"/>
    </location>
</feature>
<protein>
    <recommendedName>
        <fullName evidence="5">DUF3667 domain-containing protein</fullName>
    </recommendedName>
</protein>
<dbReference type="Proteomes" id="UP000643403">
    <property type="component" value="Unassembled WGS sequence"/>
</dbReference>
<accession>A0ABQ3C6H7</accession>
<feature type="transmembrane region" description="Helical" evidence="2">
    <location>
        <begin position="388"/>
        <end position="407"/>
    </location>
</feature>
<keyword evidence="2" id="KW-0472">Membrane</keyword>
<feature type="transmembrane region" description="Helical" evidence="2">
    <location>
        <begin position="320"/>
        <end position="343"/>
    </location>
</feature>
<dbReference type="EMBL" id="BMXY01000004">
    <property type="protein sequence ID" value="GGZ69826.1"/>
    <property type="molecule type" value="Genomic_DNA"/>
</dbReference>
<keyword evidence="4" id="KW-1185">Reference proteome</keyword>
<evidence type="ECO:0000256" key="1">
    <source>
        <dbReference type="SAM" id="MobiDB-lite"/>
    </source>
</evidence>
<feature type="transmembrane region" description="Helical" evidence="2">
    <location>
        <begin position="83"/>
        <end position="101"/>
    </location>
</feature>
<evidence type="ECO:0000313" key="3">
    <source>
        <dbReference type="EMBL" id="GGZ69826.1"/>
    </source>
</evidence>
<feature type="transmembrane region" description="Helical" evidence="2">
    <location>
        <begin position="428"/>
        <end position="448"/>
    </location>
</feature>
<keyword evidence="2" id="KW-0812">Transmembrane</keyword>
<evidence type="ECO:0008006" key="5">
    <source>
        <dbReference type="Google" id="ProtNLM"/>
    </source>
</evidence>
<organism evidence="3 4">
    <name type="scientific">Cognatilysobacter xinjiangensis</name>
    <dbReference type="NCBI Taxonomy" id="546892"/>
    <lineage>
        <taxon>Bacteria</taxon>
        <taxon>Pseudomonadati</taxon>
        <taxon>Pseudomonadota</taxon>
        <taxon>Gammaproteobacteria</taxon>
        <taxon>Lysobacterales</taxon>
        <taxon>Lysobacteraceae</taxon>
        <taxon>Cognatilysobacter</taxon>
    </lineage>
</organism>
<reference evidence="4" key="1">
    <citation type="journal article" date="2019" name="Int. J. Syst. Evol. Microbiol.">
        <title>The Global Catalogue of Microorganisms (GCM) 10K type strain sequencing project: providing services to taxonomists for standard genome sequencing and annotation.</title>
        <authorList>
            <consortium name="The Broad Institute Genomics Platform"/>
            <consortium name="The Broad Institute Genome Sequencing Center for Infectious Disease"/>
            <person name="Wu L."/>
            <person name="Ma J."/>
        </authorList>
    </citation>
    <scope>NUCLEOTIDE SEQUENCE [LARGE SCALE GENOMIC DNA]</scope>
    <source>
        <strain evidence="4">KCTC 22558</strain>
    </source>
</reference>
<evidence type="ECO:0000313" key="4">
    <source>
        <dbReference type="Proteomes" id="UP000643403"/>
    </source>
</evidence>
<comment type="caution">
    <text evidence="3">The sequence shown here is derived from an EMBL/GenBank/DDBJ whole genome shotgun (WGS) entry which is preliminary data.</text>
</comment>
<gene>
    <name evidence="3" type="ORF">GCM10008101_25070</name>
</gene>
<keyword evidence="2" id="KW-1133">Transmembrane helix</keyword>
<feature type="region of interest" description="Disordered" evidence="1">
    <location>
        <begin position="190"/>
        <end position="257"/>
    </location>
</feature>
<evidence type="ECO:0000256" key="2">
    <source>
        <dbReference type="SAM" id="Phobius"/>
    </source>
</evidence>